<name>A0ABW8I9C6_9BACI</name>
<evidence type="ECO:0000313" key="3">
    <source>
        <dbReference type="EMBL" id="MFK2826078.1"/>
    </source>
</evidence>
<sequence length="46" mass="5180">MKKKKYTLAFIASVLSMSLLFACDGVDEDEPDPSEEPSEQREDNSQ</sequence>
<feature type="signal peptide" evidence="2">
    <location>
        <begin position="1"/>
        <end position="22"/>
    </location>
</feature>
<dbReference type="PROSITE" id="PS51257">
    <property type="entry name" value="PROKAR_LIPOPROTEIN"/>
    <property type="match status" value="1"/>
</dbReference>
<evidence type="ECO:0000256" key="1">
    <source>
        <dbReference type="SAM" id="MobiDB-lite"/>
    </source>
</evidence>
<reference evidence="3 4" key="1">
    <citation type="submission" date="2023-07" db="EMBL/GenBank/DDBJ databases">
        <title>Bacillus lucianemedeirus sp. nov, a new species isolated from an immunobiological production facility.</title>
        <authorList>
            <person name="Costa L.V."/>
            <person name="Miranda R.V.S.L."/>
            <person name="Brandao M.L.L."/>
            <person name="Reis C.M.F."/>
            <person name="Frazao A.M."/>
            <person name="Cruz F.V."/>
            <person name="Baio P.V.P."/>
            <person name="Veras J.F.C."/>
            <person name="Ramos J.N."/>
            <person name="Vieira V."/>
        </authorList>
    </citation>
    <scope>NUCLEOTIDE SEQUENCE [LARGE SCALE GENOMIC DNA]</scope>
    <source>
        <strain evidence="3 4">B190/17</strain>
    </source>
</reference>
<evidence type="ECO:0008006" key="5">
    <source>
        <dbReference type="Google" id="ProtNLM"/>
    </source>
</evidence>
<feature type="compositionally biased region" description="Acidic residues" evidence="1">
    <location>
        <begin position="25"/>
        <end position="37"/>
    </location>
</feature>
<comment type="caution">
    <text evidence="3">The sequence shown here is derived from an EMBL/GenBank/DDBJ whole genome shotgun (WGS) entry which is preliminary data.</text>
</comment>
<keyword evidence="4" id="KW-1185">Reference proteome</keyword>
<dbReference type="Proteomes" id="UP001619911">
    <property type="component" value="Unassembled WGS sequence"/>
</dbReference>
<gene>
    <name evidence="3" type="ORF">QYG89_10425</name>
</gene>
<protein>
    <recommendedName>
        <fullName evidence="5">Lipoprotein</fullName>
    </recommendedName>
</protein>
<feature type="chain" id="PRO_5045616953" description="Lipoprotein" evidence="2">
    <location>
        <begin position="23"/>
        <end position="46"/>
    </location>
</feature>
<organism evidence="3 4">
    <name type="scientific">Bacillus lumedeiriae</name>
    <dbReference type="NCBI Taxonomy" id="3058829"/>
    <lineage>
        <taxon>Bacteria</taxon>
        <taxon>Bacillati</taxon>
        <taxon>Bacillota</taxon>
        <taxon>Bacilli</taxon>
        <taxon>Bacillales</taxon>
        <taxon>Bacillaceae</taxon>
        <taxon>Bacillus</taxon>
    </lineage>
</organism>
<dbReference type="EMBL" id="JAUIYO010000007">
    <property type="protein sequence ID" value="MFK2826078.1"/>
    <property type="molecule type" value="Genomic_DNA"/>
</dbReference>
<evidence type="ECO:0000313" key="4">
    <source>
        <dbReference type="Proteomes" id="UP001619911"/>
    </source>
</evidence>
<keyword evidence="2" id="KW-0732">Signal</keyword>
<feature type="region of interest" description="Disordered" evidence="1">
    <location>
        <begin position="25"/>
        <end position="46"/>
    </location>
</feature>
<dbReference type="RefSeq" id="WP_404316989.1">
    <property type="nucleotide sequence ID" value="NZ_JAUIYO010000007.1"/>
</dbReference>
<evidence type="ECO:0000256" key="2">
    <source>
        <dbReference type="SAM" id="SignalP"/>
    </source>
</evidence>
<accession>A0ABW8I9C6</accession>
<proteinExistence type="predicted"/>